<dbReference type="InterPro" id="IPR005511">
    <property type="entry name" value="SMP-30"/>
</dbReference>
<accession>A0ABX5LUQ6</accession>
<gene>
    <name evidence="3" type="ORF">WH50_23810</name>
</gene>
<dbReference type="InterPro" id="IPR011042">
    <property type="entry name" value="6-blade_b-propeller_TolB-like"/>
</dbReference>
<evidence type="ECO:0000259" key="2">
    <source>
        <dbReference type="Pfam" id="PF08450"/>
    </source>
</evidence>
<proteinExistence type="inferred from homology"/>
<dbReference type="Proteomes" id="UP000248090">
    <property type="component" value="Unassembled WGS sequence"/>
</dbReference>
<dbReference type="InterPro" id="IPR013658">
    <property type="entry name" value="SGL"/>
</dbReference>
<dbReference type="PRINTS" id="PR01790">
    <property type="entry name" value="SMP30FAMILY"/>
</dbReference>
<name>A0ABX5LUQ6_9GAMM</name>
<dbReference type="EMBL" id="LAPT01000140">
    <property type="protein sequence ID" value="PXF28903.1"/>
    <property type="molecule type" value="Genomic_DNA"/>
</dbReference>
<comment type="caution">
    <text evidence="3">The sequence shown here is derived from an EMBL/GenBank/DDBJ whole genome shotgun (WGS) entry which is preliminary data.</text>
</comment>
<evidence type="ECO:0000256" key="1">
    <source>
        <dbReference type="ARBA" id="ARBA00008853"/>
    </source>
</evidence>
<dbReference type="Gene3D" id="2.120.10.30">
    <property type="entry name" value="TolB, C-terminal domain"/>
    <property type="match status" value="1"/>
</dbReference>
<dbReference type="SUPFAM" id="SSF63829">
    <property type="entry name" value="Calcium-dependent phosphotriesterase"/>
    <property type="match status" value="1"/>
</dbReference>
<evidence type="ECO:0000313" key="4">
    <source>
        <dbReference type="Proteomes" id="UP000248090"/>
    </source>
</evidence>
<keyword evidence="4" id="KW-1185">Reference proteome</keyword>
<reference evidence="3 4" key="1">
    <citation type="submission" date="2015-03" db="EMBL/GenBank/DDBJ databases">
        <authorList>
            <person name="Krishnan R."/>
            <person name="Midha S."/>
            <person name="Patil P.B."/>
            <person name="Rameshkumar N."/>
        </authorList>
    </citation>
    <scope>NUCLEOTIDE SEQUENCE [LARGE SCALE GENOMIC DNA]</scope>
    <source>
        <strain evidence="3 4">L1E11</strain>
    </source>
</reference>
<organism evidence="3 4">
    <name type="scientific">Pokkaliibacter plantistimulans</name>
    <dbReference type="NCBI Taxonomy" id="1635171"/>
    <lineage>
        <taxon>Bacteria</taxon>
        <taxon>Pseudomonadati</taxon>
        <taxon>Pseudomonadota</taxon>
        <taxon>Gammaproteobacteria</taxon>
        <taxon>Oceanospirillales</taxon>
        <taxon>Balneatrichaceae</taxon>
        <taxon>Pokkaliibacter</taxon>
    </lineage>
</organism>
<dbReference type="PANTHER" id="PTHR10907">
    <property type="entry name" value="REGUCALCIN"/>
    <property type="match status" value="1"/>
</dbReference>
<sequence length="291" mass="32397">MTSQVWDERGCQLGEGTFWHPLRQQLFWFDILGNRLLSRDGDRPLQWQFDERVSAAGWIDEHHLLIASESGLQQFDLRRGQGEVICALEADNSNTRSNDGRADPWGGFWIGTMGKQAEAEAGAIYRYYRGELRRLFPSITISNAICFSPDRRYAYFADTARDLIWRQALEPQHGWPQGEAEVFIDTGRQGVHPDGAVVDSAGRLWNAQWGAARVACYSPQGEFLQAVSFTARQISCPGFGGAELRTLFATSAQEGMSAEALVAEPDAGKVFVAELESELGIQGQAEHQVIL</sequence>
<feature type="domain" description="SMP-30/Gluconolactonase/LRE-like region" evidence="2">
    <location>
        <begin position="13"/>
        <end position="253"/>
    </location>
</feature>
<evidence type="ECO:0000313" key="3">
    <source>
        <dbReference type="EMBL" id="PXF28903.1"/>
    </source>
</evidence>
<dbReference type="PANTHER" id="PTHR10907:SF47">
    <property type="entry name" value="REGUCALCIN"/>
    <property type="match status" value="1"/>
</dbReference>
<dbReference type="Pfam" id="PF08450">
    <property type="entry name" value="SGL"/>
    <property type="match status" value="1"/>
</dbReference>
<comment type="similarity">
    <text evidence="1">Belongs to the SMP-30/CGR1 family.</text>
</comment>
<protein>
    <submittedName>
        <fullName evidence="3">Gluconolactonase</fullName>
    </submittedName>
</protein>
<dbReference type="RefSeq" id="WP_110189805.1">
    <property type="nucleotide sequence ID" value="NZ_CP177354.1"/>
</dbReference>